<protein>
    <submittedName>
        <fullName evidence="1">Uncharacterized protein</fullName>
    </submittedName>
</protein>
<organism evidence="1">
    <name type="scientific">Klebsiella pneumoniae</name>
    <dbReference type="NCBI Taxonomy" id="573"/>
    <lineage>
        <taxon>Bacteria</taxon>
        <taxon>Pseudomonadati</taxon>
        <taxon>Pseudomonadota</taxon>
        <taxon>Gammaproteobacteria</taxon>
        <taxon>Enterobacterales</taxon>
        <taxon>Enterobacteriaceae</taxon>
        <taxon>Klebsiella/Raoultella group</taxon>
        <taxon>Klebsiella</taxon>
        <taxon>Klebsiella pneumoniae complex</taxon>
    </lineage>
</organism>
<geneLocation type="plasmid" evidence="1">
    <name>p205880-qnrS</name>
</geneLocation>
<dbReference type="AlphaFoldDB" id="A0A286NC97"/>
<keyword evidence="1" id="KW-0614">Plasmid</keyword>
<evidence type="ECO:0000313" key="1">
    <source>
        <dbReference type="EMBL" id="ASY91230.1"/>
    </source>
</evidence>
<sequence length="37" mass="3784">MMTKVNFRAIADSSNVENVVLISGVPAAAADTLPPAI</sequence>
<reference evidence="1" key="1">
    <citation type="submission" date="2017-06" db="EMBL/GenBank/DDBJ databases">
        <title>complete sequence of plasmid p205880-qnrS.</title>
        <authorList>
            <person name="Wang S."/>
            <person name="Zhan Z."/>
            <person name="Fang H."/>
            <person name="Feng J."/>
            <person name="Zhang D."/>
            <person name="Jiang X."/>
            <person name="Wang F."/>
            <person name="Zeng L."/>
            <person name="Liang Q."/>
            <person name="Zhou D."/>
        </authorList>
    </citation>
    <scope>NUCLEOTIDE SEQUENCE</scope>
    <source>
        <strain evidence="1">205880</strain>
        <plasmid evidence="1">p205880-qnrS</plasmid>
    </source>
</reference>
<proteinExistence type="predicted"/>
<dbReference type="EMBL" id="MF190368">
    <property type="protein sequence ID" value="ASY91230.1"/>
    <property type="molecule type" value="Genomic_DNA"/>
</dbReference>
<accession>A0A286NC97</accession>
<name>A0A286NC97_KLEPN</name>